<evidence type="ECO:0000256" key="6">
    <source>
        <dbReference type="ARBA" id="ARBA00022801"/>
    </source>
</evidence>
<comment type="caution">
    <text evidence="12">The sequence shown here is derived from an EMBL/GenBank/DDBJ whole genome shotgun (WGS) entry which is preliminary data.</text>
</comment>
<dbReference type="InterPro" id="IPR023170">
    <property type="entry name" value="HhH_base_excis_C"/>
</dbReference>
<evidence type="ECO:0000256" key="2">
    <source>
        <dbReference type="ARBA" id="ARBA00002933"/>
    </source>
</evidence>
<gene>
    <name evidence="12" type="ORF">QEH59_01845</name>
</gene>
<dbReference type="Proteomes" id="UP001243717">
    <property type="component" value="Unassembled WGS sequence"/>
</dbReference>
<proteinExistence type="inferred from homology"/>
<keyword evidence="9" id="KW-0234">DNA repair</keyword>
<evidence type="ECO:0000259" key="11">
    <source>
        <dbReference type="SMART" id="SM00478"/>
    </source>
</evidence>
<dbReference type="Gene3D" id="1.10.1670.10">
    <property type="entry name" value="Helix-hairpin-Helix base-excision DNA repair enzymes (C-terminal)"/>
    <property type="match status" value="1"/>
</dbReference>
<evidence type="ECO:0000256" key="9">
    <source>
        <dbReference type="ARBA" id="ARBA00023204"/>
    </source>
</evidence>
<reference evidence="12 13" key="1">
    <citation type="submission" date="2023-04" db="EMBL/GenBank/DDBJ databases">
        <title>A novel bacteria isolated from coastal sediment.</title>
        <authorList>
            <person name="Liu X.-J."/>
            <person name="Du Z.-J."/>
        </authorList>
    </citation>
    <scope>NUCLEOTIDE SEQUENCE [LARGE SCALE GENOMIC DNA]</scope>
    <source>
        <strain evidence="12 13">SDUM461004</strain>
    </source>
</reference>
<dbReference type="CDD" id="cd00056">
    <property type="entry name" value="ENDO3c"/>
    <property type="match status" value="1"/>
</dbReference>
<organism evidence="12 13">
    <name type="scientific">Thalassobacterium sedimentorum</name>
    <dbReference type="NCBI Taxonomy" id="3041258"/>
    <lineage>
        <taxon>Bacteria</taxon>
        <taxon>Pseudomonadati</taxon>
        <taxon>Verrucomicrobiota</taxon>
        <taxon>Opitutia</taxon>
        <taxon>Puniceicoccales</taxon>
        <taxon>Coraliomargaritaceae</taxon>
        <taxon>Thalassobacterium</taxon>
    </lineage>
</organism>
<dbReference type="PANTHER" id="PTHR42944:SF1">
    <property type="entry name" value="ADENINE DNA GLYCOSYLASE"/>
    <property type="match status" value="1"/>
</dbReference>
<evidence type="ECO:0000256" key="10">
    <source>
        <dbReference type="ARBA" id="ARBA00023295"/>
    </source>
</evidence>
<evidence type="ECO:0000256" key="4">
    <source>
        <dbReference type="ARBA" id="ARBA00022723"/>
    </source>
</evidence>
<dbReference type="SUPFAM" id="SSF48150">
    <property type="entry name" value="DNA-glycosylase"/>
    <property type="match status" value="1"/>
</dbReference>
<evidence type="ECO:0000256" key="8">
    <source>
        <dbReference type="ARBA" id="ARBA00023014"/>
    </source>
</evidence>
<evidence type="ECO:0000313" key="12">
    <source>
        <dbReference type="EMBL" id="MDQ8193150.1"/>
    </source>
</evidence>
<dbReference type="Gene3D" id="1.10.340.30">
    <property type="entry name" value="Hypothetical protein, domain 2"/>
    <property type="match status" value="1"/>
</dbReference>
<accession>A0ABU1AH09</accession>
<evidence type="ECO:0000256" key="3">
    <source>
        <dbReference type="ARBA" id="ARBA00008343"/>
    </source>
</evidence>
<dbReference type="PROSITE" id="PS00764">
    <property type="entry name" value="ENDONUCLEASE_III_1"/>
    <property type="match status" value="1"/>
</dbReference>
<dbReference type="InterPro" id="IPR004035">
    <property type="entry name" value="Endouclease-III_FeS-bd_BS"/>
</dbReference>
<comment type="cofactor">
    <cofactor evidence="1">
        <name>[4Fe-4S] cluster</name>
        <dbReference type="ChEBI" id="CHEBI:49883"/>
    </cofactor>
</comment>
<dbReference type="EMBL" id="JARXIC010000002">
    <property type="protein sequence ID" value="MDQ8193150.1"/>
    <property type="molecule type" value="Genomic_DNA"/>
</dbReference>
<keyword evidence="6 12" id="KW-0378">Hydrolase</keyword>
<keyword evidence="13" id="KW-1185">Reference proteome</keyword>
<evidence type="ECO:0000256" key="5">
    <source>
        <dbReference type="ARBA" id="ARBA00022763"/>
    </source>
</evidence>
<evidence type="ECO:0000256" key="7">
    <source>
        <dbReference type="ARBA" id="ARBA00023004"/>
    </source>
</evidence>
<protein>
    <submittedName>
        <fullName evidence="12">A/G-specific adenine glycosylase</fullName>
        <ecNumber evidence="12">3.2.2.-</ecNumber>
    </submittedName>
</protein>
<feature type="domain" description="HhH-GPD" evidence="11">
    <location>
        <begin position="42"/>
        <end position="192"/>
    </location>
</feature>
<keyword evidence="7" id="KW-0408">Iron</keyword>
<comment type="function">
    <text evidence="2">Adenine glycosylase active on G-A mispairs. MutY also corrects error-prone DNA synthesis past GO lesions which are due to the oxidatively damaged form of guanine: 7,8-dihydro-8-oxoguanine (8-oxo-dGTP).</text>
</comment>
<dbReference type="GO" id="GO:0016798">
    <property type="term" value="F:hydrolase activity, acting on glycosyl bonds"/>
    <property type="evidence" value="ECO:0007669"/>
    <property type="project" value="UniProtKB-KW"/>
</dbReference>
<dbReference type="SMART" id="SM00478">
    <property type="entry name" value="ENDO3c"/>
    <property type="match status" value="1"/>
</dbReference>
<dbReference type="RefSeq" id="WP_308983658.1">
    <property type="nucleotide sequence ID" value="NZ_JARXIC010000002.1"/>
</dbReference>
<keyword evidence="8" id="KW-0411">Iron-sulfur</keyword>
<dbReference type="Pfam" id="PF00730">
    <property type="entry name" value="HhH-GPD"/>
    <property type="match status" value="1"/>
</dbReference>
<comment type="similarity">
    <text evidence="3">Belongs to the Nth/MutY family.</text>
</comment>
<keyword evidence="5" id="KW-0227">DNA damage</keyword>
<dbReference type="InterPro" id="IPR003265">
    <property type="entry name" value="HhH-GPD_domain"/>
</dbReference>
<evidence type="ECO:0000313" key="13">
    <source>
        <dbReference type="Proteomes" id="UP001243717"/>
    </source>
</evidence>
<dbReference type="InterPro" id="IPR011257">
    <property type="entry name" value="DNA_glycosylase"/>
</dbReference>
<keyword evidence="10 12" id="KW-0326">Glycosidase</keyword>
<name>A0ABU1AH09_9BACT</name>
<dbReference type="InterPro" id="IPR044298">
    <property type="entry name" value="MIG/MutY"/>
</dbReference>
<keyword evidence="4" id="KW-0479">Metal-binding</keyword>
<evidence type="ECO:0000256" key="1">
    <source>
        <dbReference type="ARBA" id="ARBA00001966"/>
    </source>
</evidence>
<sequence length="343" mass="38681">MDLLSKKITFRHALAQWYAKAQRPLPWRTQPSLYRTVVSELMAQQTQIKTMLPYFERWMRRFPNFTALAEASSEDVLKHWEGLGYYSRARNLHKLAQQYIAAESKPRTQAAWQALPGIGPYTSAAISSIALGEAAAVVDGNVVRILARLNDDARVFKNNGEAVKAFTTTADALLDTANPGQHNQAMMELGATLCLKHKPLCTVCPVATFCAAKRNGTQDARPKIERKASIKIEINRAWVLQGDKLLLHRIAENSSQLAGQYELPTLEAVSAKTSKRRLLASRSRAITHRRIKEHIYQTKPKRTLDHSIEWIAVRDLPRITLSGPHRRWINELMSMHNSVAGTQ</sequence>
<dbReference type="PANTHER" id="PTHR42944">
    <property type="entry name" value="ADENINE DNA GLYCOSYLASE"/>
    <property type="match status" value="1"/>
</dbReference>
<dbReference type="EC" id="3.2.2.-" evidence="12"/>